<keyword evidence="2 8" id="KW-0812">Transmembrane</keyword>
<proteinExistence type="predicted"/>
<keyword evidence="5 8" id="KW-0472">Membrane</keyword>
<dbReference type="Gene3D" id="1.20.1070.10">
    <property type="entry name" value="Rhodopsin 7-helix transmembrane proteins"/>
    <property type="match status" value="1"/>
</dbReference>
<feature type="transmembrane region" description="Helical" evidence="8">
    <location>
        <begin position="112"/>
        <end position="134"/>
    </location>
</feature>
<dbReference type="InterPro" id="IPR017452">
    <property type="entry name" value="GPCR_Rhodpsn_7TM"/>
</dbReference>
<protein>
    <recommendedName>
        <fullName evidence="9">G-protein coupled receptors family 1 profile domain-containing protein</fullName>
    </recommendedName>
</protein>
<dbReference type="PRINTS" id="PR00237">
    <property type="entry name" value="GPCRRHODOPSN"/>
</dbReference>
<evidence type="ECO:0000256" key="1">
    <source>
        <dbReference type="ARBA" id="ARBA00004141"/>
    </source>
</evidence>
<keyword evidence="4" id="KW-0297">G-protein coupled receptor</keyword>
<evidence type="ECO:0000256" key="5">
    <source>
        <dbReference type="ARBA" id="ARBA00023136"/>
    </source>
</evidence>
<reference evidence="10" key="2">
    <citation type="submission" date="2025-09" db="UniProtKB">
        <authorList>
            <consortium name="Ensembl"/>
        </authorList>
    </citation>
    <scope>IDENTIFICATION</scope>
</reference>
<dbReference type="Ensembl" id="ENSSOCT00000020301.1">
    <property type="protein sequence ID" value="ENSSOCP00000019797.1"/>
    <property type="gene ID" value="ENSSOCG00000014826.1"/>
</dbReference>
<organism evidence="10 11">
    <name type="scientific">Strix occidentalis caurina</name>
    <name type="common">northern spotted owl</name>
    <dbReference type="NCBI Taxonomy" id="311401"/>
    <lineage>
        <taxon>Eukaryota</taxon>
        <taxon>Metazoa</taxon>
        <taxon>Chordata</taxon>
        <taxon>Craniata</taxon>
        <taxon>Vertebrata</taxon>
        <taxon>Euteleostomi</taxon>
        <taxon>Archelosauria</taxon>
        <taxon>Archosauria</taxon>
        <taxon>Dinosauria</taxon>
        <taxon>Saurischia</taxon>
        <taxon>Theropoda</taxon>
        <taxon>Coelurosauria</taxon>
        <taxon>Aves</taxon>
        <taxon>Neognathae</taxon>
        <taxon>Neoaves</taxon>
        <taxon>Telluraves</taxon>
        <taxon>Strigiformes</taxon>
        <taxon>Strigidae</taxon>
        <taxon>Strix</taxon>
    </lineage>
</organism>
<dbReference type="PANTHER" id="PTHR24243">
    <property type="entry name" value="G-PROTEIN COUPLED RECEPTOR"/>
    <property type="match status" value="1"/>
</dbReference>
<dbReference type="Pfam" id="PF00001">
    <property type="entry name" value="7tm_1"/>
    <property type="match status" value="1"/>
</dbReference>
<evidence type="ECO:0000313" key="10">
    <source>
        <dbReference type="Ensembl" id="ENSSOCP00000019797.1"/>
    </source>
</evidence>
<evidence type="ECO:0000313" key="11">
    <source>
        <dbReference type="Proteomes" id="UP000694551"/>
    </source>
</evidence>
<dbReference type="InterPro" id="IPR000276">
    <property type="entry name" value="GPCR_Rhodpsn"/>
</dbReference>
<accession>A0A8D0FPC7</accession>
<evidence type="ECO:0000256" key="7">
    <source>
        <dbReference type="ARBA" id="ARBA00023224"/>
    </source>
</evidence>
<dbReference type="GO" id="GO:0008188">
    <property type="term" value="F:neuropeptide receptor activity"/>
    <property type="evidence" value="ECO:0007669"/>
    <property type="project" value="TreeGrafter"/>
</dbReference>
<reference evidence="10" key="1">
    <citation type="submission" date="2025-08" db="UniProtKB">
        <authorList>
            <consortium name="Ensembl"/>
        </authorList>
    </citation>
    <scope>IDENTIFICATION</scope>
</reference>
<dbReference type="GO" id="GO:0005886">
    <property type="term" value="C:plasma membrane"/>
    <property type="evidence" value="ECO:0007669"/>
    <property type="project" value="TreeGrafter"/>
</dbReference>
<sequence length="144" mass="14694">RSCSAAPGTAPGTAPAPALAPATAPCGCGHLPPPPPPRPRPPAELDLAVRVLLYALIFALSVGGNALVVAVLALNRRLRTVTNAFLLSLALSDLLLALCCMPFTLLPNLMGTFVFGEAVCKLVAYLMGTCGGGGRPRGPRASPR</sequence>
<evidence type="ECO:0000256" key="4">
    <source>
        <dbReference type="ARBA" id="ARBA00023040"/>
    </source>
</evidence>
<dbReference type="PANTHER" id="PTHR24243:SF45">
    <property type="entry name" value="GASTRIN_CHOLECYSTOKININ TYPE B RECEPTOR"/>
    <property type="match status" value="1"/>
</dbReference>
<evidence type="ECO:0000256" key="2">
    <source>
        <dbReference type="ARBA" id="ARBA00022692"/>
    </source>
</evidence>
<dbReference type="PROSITE" id="PS50262">
    <property type="entry name" value="G_PROTEIN_RECEP_F1_2"/>
    <property type="match status" value="1"/>
</dbReference>
<evidence type="ECO:0000256" key="3">
    <source>
        <dbReference type="ARBA" id="ARBA00022989"/>
    </source>
</evidence>
<evidence type="ECO:0000256" key="8">
    <source>
        <dbReference type="SAM" id="Phobius"/>
    </source>
</evidence>
<feature type="domain" description="G-protein coupled receptors family 1 profile" evidence="9">
    <location>
        <begin position="64"/>
        <end position="126"/>
    </location>
</feature>
<comment type="subcellular location">
    <subcellularLocation>
        <location evidence="1">Membrane</location>
        <topology evidence="1">Multi-pass membrane protein</topology>
    </subcellularLocation>
</comment>
<keyword evidence="11" id="KW-1185">Reference proteome</keyword>
<dbReference type="SUPFAM" id="SSF81321">
    <property type="entry name" value="Family A G protein-coupled receptor-like"/>
    <property type="match status" value="1"/>
</dbReference>
<feature type="transmembrane region" description="Helical" evidence="8">
    <location>
        <begin position="86"/>
        <end position="106"/>
    </location>
</feature>
<evidence type="ECO:0000256" key="6">
    <source>
        <dbReference type="ARBA" id="ARBA00023170"/>
    </source>
</evidence>
<keyword evidence="6" id="KW-0675">Receptor</keyword>
<keyword evidence="7" id="KW-0807">Transducer</keyword>
<evidence type="ECO:0000259" key="9">
    <source>
        <dbReference type="PROSITE" id="PS50262"/>
    </source>
</evidence>
<dbReference type="Proteomes" id="UP000694551">
    <property type="component" value="Unplaced"/>
</dbReference>
<name>A0A8D0FPC7_STROC</name>
<dbReference type="AlphaFoldDB" id="A0A8D0FPC7"/>
<keyword evidence="3 8" id="KW-1133">Transmembrane helix</keyword>
<feature type="transmembrane region" description="Helical" evidence="8">
    <location>
        <begin position="51"/>
        <end position="74"/>
    </location>
</feature>